<comment type="caution">
    <text evidence="1">The sequence shown here is derived from an EMBL/GenBank/DDBJ whole genome shotgun (WGS) entry which is preliminary data.</text>
</comment>
<reference evidence="1" key="2">
    <citation type="journal article" date="2024" name="Plant">
        <title>Genomic evolution and insights into agronomic trait innovations of Sesamum species.</title>
        <authorList>
            <person name="Miao H."/>
            <person name="Wang L."/>
            <person name="Qu L."/>
            <person name="Liu H."/>
            <person name="Sun Y."/>
            <person name="Le M."/>
            <person name="Wang Q."/>
            <person name="Wei S."/>
            <person name="Zheng Y."/>
            <person name="Lin W."/>
            <person name="Duan Y."/>
            <person name="Cao H."/>
            <person name="Xiong S."/>
            <person name="Wang X."/>
            <person name="Wei L."/>
            <person name="Li C."/>
            <person name="Ma Q."/>
            <person name="Ju M."/>
            <person name="Zhao R."/>
            <person name="Li G."/>
            <person name="Mu C."/>
            <person name="Tian Q."/>
            <person name="Mei H."/>
            <person name="Zhang T."/>
            <person name="Gao T."/>
            <person name="Zhang H."/>
        </authorList>
    </citation>
    <scope>NUCLEOTIDE SEQUENCE</scope>
    <source>
        <strain evidence="1">G02</strain>
    </source>
</reference>
<dbReference type="EMBL" id="JACGWJ010000021">
    <property type="protein sequence ID" value="KAL0336584.1"/>
    <property type="molecule type" value="Genomic_DNA"/>
</dbReference>
<gene>
    <name evidence="1" type="ORF">Sradi_4870300</name>
</gene>
<reference evidence="1" key="1">
    <citation type="submission" date="2020-06" db="EMBL/GenBank/DDBJ databases">
        <authorList>
            <person name="Li T."/>
            <person name="Hu X."/>
            <person name="Zhang T."/>
            <person name="Song X."/>
            <person name="Zhang H."/>
            <person name="Dai N."/>
            <person name="Sheng W."/>
            <person name="Hou X."/>
            <person name="Wei L."/>
        </authorList>
    </citation>
    <scope>NUCLEOTIDE SEQUENCE</scope>
    <source>
        <strain evidence="1">G02</strain>
        <tissue evidence="1">Leaf</tissue>
    </source>
</reference>
<accession>A0AAW2MYJ7</accession>
<name>A0AAW2MYJ7_SESRA</name>
<evidence type="ECO:0000313" key="1">
    <source>
        <dbReference type="EMBL" id="KAL0336584.1"/>
    </source>
</evidence>
<organism evidence="1">
    <name type="scientific">Sesamum radiatum</name>
    <name type="common">Black benniseed</name>
    <dbReference type="NCBI Taxonomy" id="300843"/>
    <lineage>
        <taxon>Eukaryota</taxon>
        <taxon>Viridiplantae</taxon>
        <taxon>Streptophyta</taxon>
        <taxon>Embryophyta</taxon>
        <taxon>Tracheophyta</taxon>
        <taxon>Spermatophyta</taxon>
        <taxon>Magnoliopsida</taxon>
        <taxon>eudicotyledons</taxon>
        <taxon>Gunneridae</taxon>
        <taxon>Pentapetalae</taxon>
        <taxon>asterids</taxon>
        <taxon>lamiids</taxon>
        <taxon>Lamiales</taxon>
        <taxon>Pedaliaceae</taxon>
        <taxon>Sesamum</taxon>
    </lineage>
</organism>
<proteinExistence type="predicted"/>
<sequence length="147" mass="16478">MRGVVTPKDRLLLAPLPREDLEKSASLHMMKEISSHEGAPKKVIEKTILDFSYMEEVRHFLEGYWASCIKEFKKFDEYQREVAKIAIAILDYGFKACKKQFAAQGYAPAGEEPSFLDIGVAMVNAPNPFVNPTTPSSGNFISELGDF</sequence>
<protein>
    <submittedName>
        <fullName evidence="1">Uncharacterized protein</fullName>
    </submittedName>
</protein>
<dbReference type="AlphaFoldDB" id="A0AAW2MYJ7"/>